<dbReference type="EMBL" id="CH479197">
    <property type="protein sequence ID" value="EDW27802.1"/>
    <property type="molecule type" value="Genomic_DNA"/>
</dbReference>
<keyword evidence="3" id="KW-1185">Reference proteome</keyword>
<dbReference type="PROSITE" id="PS50802">
    <property type="entry name" value="OTU"/>
    <property type="match status" value="1"/>
</dbReference>
<dbReference type="GO" id="GO:0004843">
    <property type="term" value="F:cysteine-type deubiquitinase activity"/>
    <property type="evidence" value="ECO:0007669"/>
    <property type="project" value="TreeGrafter"/>
</dbReference>
<dbReference type="Pfam" id="PF02338">
    <property type="entry name" value="OTU"/>
    <property type="match status" value="1"/>
</dbReference>
<dbReference type="InterPro" id="IPR038765">
    <property type="entry name" value="Papain-like_cys_pep_sf"/>
</dbReference>
<dbReference type="STRING" id="7234.B4GYE6"/>
<dbReference type="SUPFAM" id="SSF54001">
    <property type="entry name" value="Cysteine proteinases"/>
    <property type="match status" value="1"/>
</dbReference>
<evidence type="ECO:0000313" key="2">
    <source>
        <dbReference type="EMBL" id="EDW27802.1"/>
    </source>
</evidence>
<dbReference type="GO" id="GO:0016579">
    <property type="term" value="P:protein deubiquitination"/>
    <property type="evidence" value="ECO:0007669"/>
    <property type="project" value="TreeGrafter"/>
</dbReference>
<dbReference type="OMA" id="TSEWQTF"/>
<dbReference type="AlphaFoldDB" id="B4GYE6"/>
<name>B4GYE6_DROPE</name>
<evidence type="ECO:0000313" key="3">
    <source>
        <dbReference type="Proteomes" id="UP000008744"/>
    </source>
</evidence>
<dbReference type="Proteomes" id="UP000008744">
    <property type="component" value="Unassembled WGS sequence"/>
</dbReference>
<dbReference type="InterPro" id="IPR050704">
    <property type="entry name" value="Peptidase_C85-like"/>
</dbReference>
<protein>
    <submittedName>
        <fullName evidence="2">GL19903</fullName>
    </submittedName>
</protein>
<dbReference type="Gene3D" id="3.90.70.80">
    <property type="match status" value="1"/>
</dbReference>
<proteinExistence type="predicted"/>
<dbReference type="eggNOG" id="KOG0987">
    <property type="taxonomic scope" value="Eukaryota"/>
</dbReference>
<dbReference type="InterPro" id="IPR003323">
    <property type="entry name" value="OTU_dom"/>
</dbReference>
<dbReference type="PANTHER" id="PTHR12419">
    <property type="entry name" value="OTU DOMAIN CONTAINING PROTEIN"/>
    <property type="match status" value="1"/>
</dbReference>
<sequence length="154" mass="17345">MPLEMLNVQGVWVPHHVVPIVGDGACLFRALSFLIFNTQDQARTVRQQIVHLVTSEWQTFSILSHDSRGDNYRSAAAYSADMSRPYTYGSLCELMAAGIIYNLRFEVYRNGILYTSTGSLDLPVRRLRFRDNLSAGHFDAYVPMARGGRRASAI</sequence>
<evidence type="ECO:0000259" key="1">
    <source>
        <dbReference type="PROSITE" id="PS50802"/>
    </source>
</evidence>
<dbReference type="HOGENOM" id="CLU_146249_0_0_1"/>
<gene>
    <name evidence="2" type="primary">Dper\GL19903</name>
    <name evidence="2" type="ORF">Dper_GL19903</name>
</gene>
<organism evidence="3">
    <name type="scientific">Drosophila persimilis</name>
    <name type="common">Fruit fly</name>
    <dbReference type="NCBI Taxonomy" id="7234"/>
    <lineage>
        <taxon>Eukaryota</taxon>
        <taxon>Metazoa</taxon>
        <taxon>Ecdysozoa</taxon>
        <taxon>Arthropoda</taxon>
        <taxon>Hexapoda</taxon>
        <taxon>Insecta</taxon>
        <taxon>Pterygota</taxon>
        <taxon>Neoptera</taxon>
        <taxon>Endopterygota</taxon>
        <taxon>Diptera</taxon>
        <taxon>Brachycera</taxon>
        <taxon>Muscomorpha</taxon>
        <taxon>Ephydroidea</taxon>
        <taxon>Drosophilidae</taxon>
        <taxon>Drosophila</taxon>
        <taxon>Sophophora</taxon>
    </lineage>
</organism>
<dbReference type="CDD" id="cd22757">
    <property type="entry name" value="OTU_P87_VP80-like"/>
    <property type="match status" value="1"/>
</dbReference>
<accession>B4GYE6</accession>
<feature type="domain" description="OTU" evidence="1">
    <location>
        <begin position="15"/>
        <end position="144"/>
    </location>
</feature>
<reference evidence="2 3" key="1">
    <citation type="journal article" date="2007" name="Nature">
        <title>Evolution of genes and genomes on the Drosophila phylogeny.</title>
        <authorList>
            <consortium name="Drosophila 12 Genomes Consortium"/>
            <person name="Clark A.G."/>
            <person name="Eisen M.B."/>
            <person name="Smith D.R."/>
            <person name="Bergman C.M."/>
            <person name="Oliver B."/>
            <person name="Markow T.A."/>
            <person name="Kaufman T.C."/>
            <person name="Kellis M."/>
            <person name="Gelbart W."/>
            <person name="Iyer V.N."/>
            <person name="Pollard D.A."/>
            <person name="Sackton T.B."/>
            <person name="Larracuente A.M."/>
            <person name="Singh N.D."/>
            <person name="Abad J.P."/>
            <person name="Abt D.N."/>
            <person name="Adryan B."/>
            <person name="Aguade M."/>
            <person name="Akashi H."/>
            <person name="Anderson W.W."/>
            <person name="Aquadro C.F."/>
            <person name="Ardell D.H."/>
            <person name="Arguello R."/>
            <person name="Artieri C.G."/>
            <person name="Barbash D.A."/>
            <person name="Barker D."/>
            <person name="Barsanti P."/>
            <person name="Batterham P."/>
            <person name="Batzoglou S."/>
            <person name="Begun D."/>
            <person name="Bhutkar A."/>
            <person name="Blanco E."/>
            <person name="Bosak S.A."/>
            <person name="Bradley R.K."/>
            <person name="Brand A.D."/>
            <person name="Brent M.R."/>
            <person name="Brooks A.N."/>
            <person name="Brown R.H."/>
            <person name="Butlin R.K."/>
            <person name="Caggese C."/>
            <person name="Calvi B.R."/>
            <person name="Bernardo de Carvalho A."/>
            <person name="Caspi A."/>
            <person name="Castrezana S."/>
            <person name="Celniker S.E."/>
            <person name="Chang J.L."/>
            <person name="Chapple C."/>
            <person name="Chatterji S."/>
            <person name="Chinwalla A."/>
            <person name="Civetta A."/>
            <person name="Clifton S.W."/>
            <person name="Comeron J.M."/>
            <person name="Costello J.C."/>
            <person name="Coyne J.A."/>
            <person name="Daub J."/>
            <person name="David R.G."/>
            <person name="Delcher A.L."/>
            <person name="Delehaunty K."/>
            <person name="Do C.B."/>
            <person name="Ebling H."/>
            <person name="Edwards K."/>
            <person name="Eickbush T."/>
            <person name="Evans J.D."/>
            <person name="Filipski A."/>
            <person name="Findeiss S."/>
            <person name="Freyhult E."/>
            <person name="Fulton L."/>
            <person name="Fulton R."/>
            <person name="Garcia A.C."/>
            <person name="Gardiner A."/>
            <person name="Garfield D.A."/>
            <person name="Garvin B.E."/>
            <person name="Gibson G."/>
            <person name="Gilbert D."/>
            <person name="Gnerre S."/>
            <person name="Godfrey J."/>
            <person name="Good R."/>
            <person name="Gotea V."/>
            <person name="Gravely B."/>
            <person name="Greenberg A.J."/>
            <person name="Griffiths-Jones S."/>
            <person name="Gross S."/>
            <person name="Guigo R."/>
            <person name="Gustafson E.A."/>
            <person name="Haerty W."/>
            <person name="Hahn M.W."/>
            <person name="Halligan D.L."/>
            <person name="Halpern A.L."/>
            <person name="Halter G.M."/>
            <person name="Han M.V."/>
            <person name="Heger A."/>
            <person name="Hillier L."/>
            <person name="Hinrichs A.S."/>
            <person name="Holmes I."/>
            <person name="Hoskins R.A."/>
            <person name="Hubisz M.J."/>
            <person name="Hultmark D."/>
            <person name="Huntley M.A."/>
            <person name="Jaffe D.B."/>
            <person name="Jagadeeshan S."/>
            <person name="Jeck W.R."/>
            <person name="Johnson J."/>
            <person name="Jones C.D."/>
            <person name="Jordan W.C."/>
            <person name="Karpen G.H."/>
            <person name="Kataoka E."/>
            <person name="Keightley P.D."/>
            <person name="Kheradpour P."/>
            <person name="Kirkness E.F."/>
            <person name="Koerich L.B."/>
            <person name="Kristiansen K."/>
            <person name="Kudrna D."/>
            <person name="Kulathinal R.J."/>
            <person name="Kumar S."/>
            <person name="Kwok R."/>
            <person name="Lander E."/>
            <person name="Langley C.H."/>
            <person name="Lapoint R."/>
            <person name="Lazzaro B.P."/>
            <person name="Lee S.J."/>
            <person name="Levesque L."/>
            <person name="Li R."/>
            <person name="Lin C.F."/>
            <person name="Lin M.F."/>
            <person name="Lindblad-Toh K."/>
            <person name="Llopart A."/>
            <person name="Long M."/>
            <person name="Low L."/>
            <person name="Lozovsky E."/>
            <person name="Lu J."/>
            <person name="Luo M."/>
            <person name="Machado C.A."/>
            <person name="Makalowski W."/>
            <person name="Marzo M."/>
            <person name="Matsuda M."/>
            <person name="Matzkin L."/>
            <person name="McAllister B."/>
            <person name="McBride C.S."/>
            <person name="McKernan B."/>
            <person name="McKernan K."/>
            <person name="Mendez-Lago M."/>
            <person name="Minx P."/>
            <person name="Mollenhauer M.U."/>
            <person name="Montooth K."/>
            <person name="Mount S.M."/>
            <person name="Mu X."/>
            <person name="Myers E."/>
            <person name="Negre B."/>
            <person name="Newfeld S."/>
            <person name="Nielsen R."/>
            <person name="Noor M.A."/>
            <person name="O'Grady P."/>
            <person name="Pachter L."/>
            <person name="Papaceit M."/>
            <person name="Parisi M.J."/>
            <person name="Parisi M."/>
            <person name="Parts L."/>
            <person name="Pedersen J.S."/>
            <person name="Pesole G."/>
            <person name="Phillippy A.M."/>
            <person name="Ponting C.P."/>
            <person name="Pop M."/>
            <person name="Porcelli D."/>
            <person name="Powell J.R."/>
            <person name="Prohaska S."/>
            <person name="Pruitt K."/>
            <person name="Puig M."/>
            <person name="Quesneville H."/>
            <person name="Ram K.R."/>
            <person name="Rand D."/>
            <person name="Rasmussen M.D."/>
            <person name="Reed L.K."/>
            <person name="Reenan R."/>
            <person name="Reily A."/>
            <person name="Remington K.A."/>
            <person name="Rieger T.T."/>
            <person name="Ritchie M.G."/>
            <person name="Robin C."/>
            <person name="Rogers Y.H."/>
            <person name="Rohde C."/>
            <person name="Rozas J."/>
            <person name="Rubenfield M.J."/>
            <person name="Ruiz A."/>
            <person name="Russo S."/>
            <person name="Salzberg S.L."/>
            <person name="Sanchez-Gracia A."/>
            <person name="Saranga D.J."/>
            <person name="Sato H."/>
            <person name="Schaeffer S.W."/>
            <person name="Schatz M.C."/>
            <person name="Schlenke T."/>
            <person name="Schwartz R."/>
            <person name="Segarra C."/>
            <person name="Singh R.S."/>
            <person name="Sirot L."/>
            <person name="Sirota M."/>
            <person name="Sisneros N.B."/>
            <person name="Smith C.D."/>
            <person name="Smith T.F."/>
            <person name="Spieth J."/>
            <person name="Stage D.E."/>
            <person name="Stark A."/>
            <person name="Stephan W."/>
            <person name="Strausberg R.L."/>
            <person name="Strempel S."/>
            <person name="Sturgill D."/>
            <person name="Sutton G."/>
            <person name="Sutton G.G."/>
            <person name="Tao W."/>
            <person name="Teichmann S."/>
            <person name="Tobari Y.N."/>
            <person name="Tomimura Y."/>
            <person name="Tsolas J.M."/>
            <person name="Valente V.L."/>
            <person name="Venter E."/>
            <person name="Venter J.C."/>
            <person name="Vicario S."/>
            <person name="Vieira F.G."/>
            <person name="Vilella A.J."/>
            <person name="Villasante A."/>
            <person name="Walenz B."/>
            <person name="Wang J."/>
            <person name="Wasserman M."/>
            <person name="Watts T."/>
            <person name="Wilson D."/>
            <person name="Wilson R.K."/>
            <person name="Wing R.A."/>
            <person name="Wolfner M.F."/>
            <person name="Wong A."/>
            <person name="Wong G.K."/>
            <person name="Wu C.I."/>
            <person name="Wu G."/>
            <person name="Yamamoto D."/>
            <person name="Yang H.P."/>
            <person name="Yang S.P."/>
            <person name="Yorke J.A."/>
            <person name="Yoshida K."/>
            <person name="Zdobnov E."/>
            <person name="Zhang P."/>
            <person name="Zhang Y."/>
            <person name="Zimin A.V."/>
            <person name="Baldwin J."/>
            <person name="Abdouelleil A."/>
            <person name="Abdulkadir J."/>
            <person name="Abebe A."/>
            <person name="Abera B."/>
            <person name="Abreu J."/>
            <person name="Acer S.C."/>
            <person name="Aftuck L."/>
            <person name="Alexander A."/>
            <person name="An P."/>
            <person name="Anderson E."/>
            <person name="Anderson S."/>
            <person name="Arachi H."/>
            <person name="Azer M."/>
            <person name="Bachantsang P."/>
            <person name="Barry A."/>
            <person name="Bayul T."/>
            <person name="Berlin A."/>
            <person name="Bessette D."/>
            <person name="Bloom T."/>
            <person name="Blye J."/>
            <person name="Boguslavskiy L."/>
            <person name="Bonnet C."/>
            <person name="Boukhgalter B."/>
            <person name="Bourzgui I."/>
            <person name="Brown A."/>
            <person name="Cahill P."/>
            <person name="Channer S."/>
            <person name="Cheshatsang Y."/>
            <person name="Chuda L."/>
            <person name="Citroen M."/>
            <person name="Collymore A."/>
            <person name="Cooke P."/>
            <person name="Costello M."/>
            <person name="D'Aco K."/>
            <person name="Daza R."/>
            <person name="De Haan G."/>
            <person name="DeGray S."/>
            <person name="DeMaso C."/>
            <person name="Dhargay N."/>
            <person name="Dooley K."/>
            <person name="Dooley E."/>
            <person name="Doricent M."/>
            <person name="Dorje P."/>
            <person name="Dorjee K."/>
            <person name="Dupes A."/>
            <person name="Elong R."/>
            <person name="Falk J."/>
            <person name="Farina A."/>
            <person name="Faro S."/>
            <person name="Ferguson D."/>
            <person name="Fisher S."/>
            <person name="Foley C.D."/>
            <person name="Franke A."/>
            <person name="Friedrich D."/>
            <person name="Gadbois L."/>
            <person name="Gearin G."/>
            <person name="Gearin C.R."/>
            <person name="Giannoukos G."/>
            <person name="Goode T."/>
            <person name="Graham J."/>
            <person name="Grandbois E."/>
            <person name="Grewal S."/>
            <person name="Gyaltsen K."/>
            <person name="Hafez N."/>
            <person name="Hagos B."/>
            <person name="Hall J."/>
            <person name="Henson C."/>
            <person name="Hollinger A."/>
            <person name="Honan T."/>
            <person name="Huard M.D."/>
            <person name="Hughes L."/>
            <person name="Hurhula B."/>
            <person name="Husby M.E."/>
            <person name="Kamat A."/>
            <person name="Kanga B."/>
            <person name="Kashin S."/>
            <person name="Khazanovich D."/>
            <person name="Kisner P."/>
            <person name="Lance K."/>
            <person name="Lara M."/>
            <person name="Lee W."/>
            <person name="Lennon N."/>
            <person name="Letendre F."/>
            <person name="LeVine R."/>
            <person name="Lipovsky A."/>
            <person name="Liu X."/>
            <person name="Liu J."/>
            <person name="Liu S."/>
            <person name="Lokyitsang T."/>
            <person name="Lokyitsang Y."/>
            <person name="Lubonja R."/>
            <person name="Lui A."/>
            <person name="MacDonald P."/>
            <person name="Magnisalis V."/>
            <person name="Maru K."/>
            <person name="Matthews C."/>
            <person name="McCusker W."/>
            <person name="McDonough S."/>
            <person name="Mehta T."/>
            <person name="Meldrim J."/>
            <person name="Meneus L."/>
            <person name="Mihai O."/>
            <person name="Mihalev A."/>
            <person name="Mihova T."/>
            <person name="Mittelman R."/>
            <person name="Mlenga V."/>
            <person name="Montmayeur A."/>
            <person name="Mulrain L."/>
            <person name="Navidi A."/>
            <person name="Naylor J."/>
            <person name="Negash T."/>
            <person name="Nguyen T."/>
            <person name="Nguyen N."/>
            <person name="Nicol R."/>
            <person name="Norbu C."/>
            <person name="Norbu N."/>
            <person name="Novod N."/>
            <person name="O'Neill B."/>
            <person name="Osman S."/>
            <person name="Markiewicz E."/>
            <person name="Oyono O.L."/>
            <person name="Patti C."/>
            <person name="Phunkhang P."/>
            <person name="Pierre F."/>
            <person name="Priest M."/>
            <person name="Raghuraman S."/>
            <person name="Rege F."/>
            <person name="Reyes R."/>
            <person name="Rise C."/>
            <person name="Rogov P."/>
            <person name="Ross K."/>
            <person name="Ryan E."/>
            <person name="Settipalli S."/>
            <person name="Shea T."/>
            <person name="Sherpa N."/>
            <person name="Shi L."/>
            <person name="Shih D."/>
            <person name="Sparrow T."/>
            <person name="Spaulding J."/>
            <person name="Stalker J."/>
            <person name="Stange-Thomann N."/>
            <person name="Stavropoulos S."/>
            <person name="Stone C."/>
            <person name="Strader C."/>
            <person name="Tesfaye S."/>
            <person name="Thomson T."/>
            <person name="Thoulutsang Y."/>
            <person name="Thoulutsang D."/>
            <person name="Topham K."/>
            <person name="Topping I."/>
            <person name="Tsamla T."/>
            <person name="Vassiliev H."/>
            <person name="Vo A."/>
            <person name="Wangchuk T."/>
            <person name="Wangdi T."/>
            <person name="Weiand M."/>
            <person name="Wilkinson J."/>
            <person name="Wilson A."/>
            <person name="Yadav S."/>
            <person name="Young G."/>
            <person name="Yu Q."/>
            <person name="Zembek L."/>
            <person name="Zhong D."/>
            <person name="Zimmer A."/>
            <person name="Zwirko Z."/>
            <person name="Jaffe D.B."/>
            <person name="Alvarez P."/>
            <person name="Brockman W."/>
            <person name="Butler J."/>
            <person name="Chin C."/>
            <person name="Gnerre S."/>
            <person name="Grabherr M."/>
            <person name="Kleber M."/>
            <person name="Mauceli E."/>
            <person name="MacCallum I."/>
        </authorList>
    </citation>
    <scope>NUCLEOTIDE SEQUENCE [LARGE SCALE GENOMIC DNA]</scope>
    <source>
        <strain evidence="3">MSH-3 / Tucson 14011-0111.49</strain>
    </source>
</reference>